<proteinExistence type="predicted"/>
<evidence type="ECO:0000259" key="3">
    <source>
        <dbReference type="SMART" id="SM00360"/>
    </source>
</evidence>
<feature type="domain" description="RRM" evidence="3">
    <location>
        <begin position="51"/>
        <end position="125"/>
    </location>
</feature>
<dbReference type="VEuPathDB" id="CryptoDB:GNI_098750"/>
<keyword evidence="1" id="KW-0677">Repeat</keyword>
<dbReference type="OMA" id="RMMDSNP"/>
<dbReference type="GO" id="GO:0003723">
    <property type="term" value="F:RNA binding"/>
    <property type="evidence" value="ECO:0007669"/>
    <property type="project" value="UniProtKB-KW"/>
</dbReference>
<dbReference type="Pfam" id="PF00076">
    <property type="entry name" value="RRM_1"/>
    <property type="match status" value="1"/>
</dbReference>
<organism evidence="4 5">
    <name type="scientific">Gregarina niphandrodes</name>
    <name type="common">Septate eugregarine</name>
    <dbReference type="NCBI Taxonomy" id="110365"/>
    <lineage>
        <taxon>Eukaryota</taxon>
        <taxon>Sar</taxon>
        <taxon>Alveolata</taxon>
        <taxon>Apicomplexa</taxon>
        <taxon>Conoidasida</taxon>
        <taxon>Gregarinasina</taxon>
        <taxon>Eugregarinorida</taxon>
        <taxon>Gregarinidae</taxon>
        <taxon>Gregarina</taxon>
    </lineage>
</organism>
<sequence length="305" mass="31491">MSDNEGTTTAAAPQSAATAVASGVVSPGVVSAAPVTAAAAGSASSASWGAVIKMRGLPWETTVEDVVRFLSPVHLVSEQDIYLVMGGNGRCNGEAYVDVVSTEEQDKVIAELDGKLMGRRWIELFKSCKSEMDAAKARGPAPVPAAAAAVVGTDSGRGVVGGVLRLRGLPWGATDFEIIQFFSGRSLQSSLTGSSFVDGGFSIDSSQIAMPLVRGRASGEAYVDFGSSARAEEAKRVMNRRCIGTRYIELFSATPRDFADALRAMENGGNPPGAAGPIRSYRQYETPGAGPYMGAGLGGPAMTAA</sequence>
<dbReference type="Gene3D" id="3.30.70.330">
    <property type="match status" value="2"/>
</dbReference>
<name>A0A023B4S6_GRENI</name>
<dbReference type="SMART" id="SM00360">
    <property type="entry name" value="RRM"/>
    <property type="match status" value="2"/>
</dbReference>
<dbReference type="PANTHER" id="PTHR13976">
    <property type="entry name" value="HETEROGENEOUS NUCLEAR RIBONUCLEOPROTEIN-RELATED"/>
    <property type="match status" value="1"/>
</dbReference>
<dbReference type="GeneID" id="22913491"/>
<keyword evidence="5" id="KW-1185">Reference proteome</keyword>
<gene>
    <name evidence="4" type="ORF">GNI_098750</name>
</gene>
<dbReference type="InterPro" id="IPR000504">
    <property type="entry name" value="RRM_dom"/>
</dbReference>
<evidence type="ECO:0000313" key="5">
    <source>
        <dbReference type="Proteomes" id="UP000019763"/>
    </source>
</evidence>
<dbReference type="eggNOG" id="KOG4211">
    <property type="taxonomic scope" value="Eukaryota"/>
</dbReference>
<dbReference type="InterPro" id="IPR050666">
    <property type="entry name" value="ESRP"/>
</dbReference>
<dbReference type="EMBL" id="AFNH02000741">
    <property type="protein sequence ID" value="EZG57241.1"/>
    <property type="molecule type" value="Genomic_DNA"/>
</dbReference>
<accession>A0A023B4S6</accession>
<dbReference type="Proteomes" id="UP000019763">
    <property type="component" value="Unassembled WGS sequence"/>
</dbReference>
<dbReference type="AlphaFoldDB" id="A0A023B4S6"/>
<evidence type="ECO:0000256" key="1">
    <source>
        <dbReference type="ARBA" id="ARBA00022737"/>
    </source>
</evidence>
<feature type="domain" description="RRM" evidence="3">
    <location>
        <begin position="163"/>
        <end position="251"/>
    </location>
</feature>
<dbReference type="RefSeq" id="XP_011131074.1">
    <property type="nucleotide sequence ID" value="XM_011132772.1"/>
</dbReference>
<evidence type="ECO:0000313" key="4">
    <source>
        <dbReference type="EMBL" id="EZG57241.1"/>
    </source>
</evidence>
<reference evidence="4" key="1">
    <citation type="submission" date="2013-12" db="EMBL/GenBank/DDBJ databases">
        <authorList>
            <person name="Omoto C.K."/>
            <person name="Sibley D."/>
            <person name="Venepally P."/>
            <person name="Hadjithomas M."/>
            <person name="Karamycheva S."/>
            <person name="Brunk B."/>
            <person name="Roos D."/>
            <person name="Caler E."/>
            <person name="Lorenzi H."/>
        </authorList>
    </citation>
    <scope>NUCLEOTIDE SEQUENCE</scope>
</reference>
<feature type="non-terminal residue" evidence="4">
    <location>
        <position position="305"/>
    </location>
</feature>
<dbReference type="OrthoDB" id="431068at2759"/>
<dbReference type="CDD" id="cd12254">
    <property type="entry name" value="RRM_hnRNPH_ESRPs_RBM12_like"/>
    <property type="match status" value="2"/>
</dbReference>
<dbReference type="InterPro" id="IPR012677">
    <property type="entry name" value="Nucleotide-bd_a/b_plait_sf"/>
</dbReference>
<evidence type="ECO:0000256" key="2">
    <source>
        <dbReference type="ARBA" id="ARBA00022884"/>
    </source>
</evidence>
<comment type="caution">
    <text evidence="4">The sequence shown here is derived from an EMBL/GenBank/DDBJ whole genome shotgun (WGS) entry which is preliminary data.</text>
</comment>
<keyword evidence="2" id="KW-0694">RNA-binding</keyword>
<dbReference type="InterPro" id="IPR035979">
    <property type="entry name" value="RBD_domain_sf"/>
</dbReference>
<protein>
    <submittedName>
        <fullName evidence="4">RNA recognition motif protein</fullName>
    </submittedName>
</protein>
<dbReference type="SUPFAM" id="SSF54928">
    <property type="entry name" value="RNA-binding domain, RBD"/>
    <property type="match status" value="2"/>
</dbReference>